<keyword evidence="10" id="KW-0325">Glycoprotein</keyword>
<evidence type="ECO:0000313" key="19">
    <source>
        <dbReference type="EMBL" id="CAH3026176.1"/>
    </source>
</evidence>
<feature type="chain" id="PRO_5046060556" evidence="16">
    <location>
        <begin position="29"/>
        <end position="926"/>
    </location>
</feature>
<dbReference type="EMBL" id="CALNXI010000392">
    <property type="protein sequence ID" value="CAH3026176.1"/>
    <property type="molecule type" value="Genomic_DNA"/>
</dbReference>
<evidence type="ECO:0000256" key="14">
    <source>
        <dbReference type="ARBA" id="ARBA00034100"/>
    </source>
</evidence>
<organism evidence="19 20">
    <name type="scientific">Porites evermanni</name>
    <dbReference type="NCBI Taxonomy" id="104178"/>
    <lineage>
        <taxon>Eukaryota</taxon>
        <taxon>Metazoa</taxon>
        <taxon>Cnidaria</taxon>
        <taxon>Anthozoa</taxon>
        <taxon>Hexacorallia</taxon>
        <taxon>Scleractinia</taxon>
        <taxon>Fungiina</taxon>
        <taxon>Poritidae</taxon>
        <taxon>Porites</taxon>
    </lineage>
</organism>
<feature type="domain" description="Ionotropic glutamate receptor L-glutamate and glycine-binding" evidence="18">
    <location>
        <begin position="438"/>
        <end position="499"/>
    </location>
</feature>
<keyword evidence="12" id="KW-1071">Ligand-gated ion channel</keyword>
<dbReference type="InterPro" id="IPR001508">
    <property type="entry name" value="Iono_Glu_rcpt_met"/>
</dbReference>
<evidence type="ECO:0000256" key="1">
    <source>
        <dbReference type="ARBA" id="ARBA00004651"/>
    </source>
</evidence>
<keyword evidence="3" id="KW-1003">Cell membrane</keyword>
<keyword evidence="7" id="KW-0406">Ion transport</keyword>
<keyword evidence="2" id="KW-0813">Transport</keyword>
<keyword evidence="16" id="KW-0732">Signal</keyword>
<name>A0ABN8MG91_9CNID</name>
<keyword evidence="8 15" id="KW-0472">Membrane</keyword>
<keyword evidence="9" id="KW-0675">Receptor</keyword>
<evidence type="ECO:0000256" key="8">
    <source>
        <dbReference type="ARBA" id="ARBA00023136"/>
    </source>
</evidence>
<comment type="subcellular location">
    <subcellularLocation>
        <location evidence="1">Cell membrane</location>
        <topology evidence="1">Multi-pass membrane protein</topology>
    </subcellularLocation>
    <subcellularLocation>
        <location evidence="14">Postsynaptic cell membrane</location>
    </subcellularLocation>
</comment>
<evidence type="ECO:0000256" key="11">
    <source>
        <dbReference type="ARBA" id="ARBA00023257"/>
    </source>
</evidence>
<evidence type="ECO:0000313" key="20">
    <source>
        <dbReference type="Proteomes" id="UP001159427"/>
    </source>
</evidence>
<keyword evidence="13" id="KW-0407">Ion channel</keyword>
<dbReference type="InterPro" id="IPR019594">
    <property type="entry name" value="Glu/Gly-bd"/>
</dbReference>
<evidence type="ECO:0000256" key="7">
    <source>
        <dbReference type="ARBA" id="ARBA00023065"/>
    </source>
</evidence>
<dbReference type="Gene3D" id="1.10.287.70">
    <property type="match status" value="1"/>
</dbReference>
<evidence type="ECO:0000256" key="4">
    <source>
        <dbReference type="ARBA" id="ARBA00022692"/>
    </source>
</evidence>
<evidence type="ECO:0000256" key="5">
    <source>
        <dbReference type="ARBA" id="ARBA00022989"/>
    </source>
</evidence>
<evidence type="ECO:0000256" key="6">
    <source>
        <dbReference type="ARBA" id="ARBA00023018"/>
    </source>
</evidence>
<dbReference type="Pfam" id="PF10613">
    <property type="entry name" value="Lig_chan-Glu_bd"/>
    <property type="match status" value="1"/>
</dbReference>
<dbReference type="InterPro" id="IPR015683">
    <property type="entry name" value="Ionotropic_Glu_rcpt"/>
</dbReference>
<keyword evidence="6" id="KW-0770">Synapse</keyword>
<protein>
    <submittedName>
        <fullName evidence="19">Uncharacterized protein</fullName>
    </submittedName>
</protein>
<dbReference type="SMART" id="SM00918">
    <property type="entry name" value="Lig_chan-Glu_bd"/>
    <property type="match status" value="1"/>
</dbReference>
<sequence>MKYFSHRETYKRFLLIFWTCHLLISIESQLHHTNVKVGLFSVRRNLEETSVENILVDVDGLNRNTSLTKTSLQIKILSVHGLTYEEISRKFCSSVLQDNVTVLILQSRKEKLARFVGHLASYFKLPVIGTINQALLPSDKQYFSTFVRNIPSSTSQFTVFCDLLRYVGKRKAFVVVSDDTSYSFALQQCNDDEQFISLTVIHLGAPNIQQQEIIQQLQRIKSSTTQAVYLYCDSKLAHFILWLAKDFRLINDDILWILSKKSLENVHNLYELPSSTYLIRTESFSNEEEVERRQLIDNLSVVKRTYDSMEDEVILDYLRRPTNCFRSPKWTKGKQLYELLRREAQSSVPSTMQGKDDQETASYEILYLQKSYEGGWLQVGRWTSEGITLQSNQLLRGKEKANSEIPRLRAAVVEYPPLTMKADFDSSEGCYQGLECKKYIGNTDNFTTYCCYGLAIDVLRYVKTELQFEPQVYFVRDGNYGAKNSIANTWNGIVRDIQEGKADIAIDLMTNEARSEVIDFSLRWTHAGLALLVLVGEQKVERLDFSFFHPFTSYLWISMIGVVNFYLGILWYTDRLSPYGHYKSVRAKNHNGFDLSESMWYCWGVCFDNQFVDSRPRSLSARAMAVVLAIFALMCVTSYTANLTAHLLSDDTKPEVTGIRDPKITSRESTISYGVVKSSYVDSYFELNEDPAMRFMFTRMRDKKHLVDNFTDGVERVKKKQLDIFISEVLSIDYEVAKQKSVSYPRLQVVGASAPFAESGYSYAFKKNSPWKPKFDLVINRMKAENVPSELYKKWVSSGEDRSEEHHQRLTVRALSGVFFLGASLAVVAIFFLFLENKLFAKGFIYNDMRGDCVVQKGQRKYSAAVKRKLLDFNKDKDEDLEFPDISGYLHKRRRTDVMLKSLYNPKSVRRKYEEAGENRTASSSV</sequence>
<dbReference type="SUPFAM" id="SSF53850">
    <property type="entry name" value="Periplasmic binding protein-like II"/>
    <property type="match status" value="1"/>
</dbReference>
<feature type="transmembrane region" description="Helical" evidence="15">
    <location>
        <begin position="623"/>
        <end position="641"/>
    </location>
</feature>
<dbReference type="Pfam" id="PF01094">
    <property type="entry name" value="ANF_receptor"/>
    <property type="match status" value="1"/>
</dbReference>
<keyword evidence="5 15" id="KW-1133">Transmembrane helix</keyword>
<dbReference type="PANTHER" id="PTHR18966">
    <property type="entry name" value="IONOTROPIC GLUTAMATE RECEPTOR"/>
    <property type="match status" value="1"/>
</dbReference>
<dbReference type="PRINTS" id="PR00177">
    <property type="entry name" value="NMDARECEPTOR"/>
</dbReference>
<evidence type="ECO:0000259" key="17">
    <source>
        <dbReference type="SMART" id="SM00079"/>
    </source>
</evidence>
<dbReference type="SMART" id="SM00079">
    <property type="entry name" value="PBPe"/>
    <property type="match status" value="1"/>
</dbReference>
<gene>
    <name evidence="19" type="ORF">PEVE_00028309</name>
</gene>
<evidence type="ECO:0000256" key="9">
    <source>
        <dbReference type="ARBA" id="ARBA00023170"/>
    </source>
</evidence>
<evidence type="ECO:0000256" key="13">
    <source>
        <dbReference type="ARBA" id="ARBA00023303"/>
    </source>
</evidence>
<evidence type="ECO:0000256" key="12">
    <source>
        <dbReference type="ARBA" id="ARBA00023286"/>
    </source>
</evidence>
<proteinExistence type="predicted"/>
<feature type="domain" description="Ionotropic glutamate receptor C-terminal" evidence="17">
    <location>
        <begin position="439"/>
        <end position="798"/>
    </location>
</feature>
<dbReference type="Proteomes" id="UP001159427">
    <property type="component" value="Unassembled WGS sequence"/>
</dbReference>
<feature type="signal peptide" evidence="16">
    <location>
        <begin position="1"/>
        <end position="28"/>
    </location>
</feature>
<dbReference type="InterPro" id="IPR001828">
    <property type="entry name" value="ANF_lig-bd_rcpt"/>
</dbReference>
<dbReference type="InterPro" id="IPR028082">
    <property type="entry name" value="Peripla_BP_I"/>
</dbReference>
<evidence type="ECO:0000259" key="18">
    <source>
        <dbReference type="SMART" id="SM00918"/>
    </source>
</evidence>
<dbReference type="Gene3D" id="3.40.190.10">
    <property type="entry name" value="Periplasmic binding protein-like II"/>
    <property type="match status" value="2"/>
</dbReference>
<dbReference type="Pfam" id="PF00060">
    <property type="entry name" value="Lig_chan"/>
    <property type="match status" value="1"/>
</dbReference>
<accession>A0ABN8MG91</accession>
<evidence type="ECO:0000256" key="3">
    <source>
        <dbReference type="ARBA" id="ARBA00022475"/>
    </source>
</evidence>
<feature type="transmembrane region" description="Helical" evidence="15">
    <location>
        <begin position="814"/>
        <end position="835"/>
    </location>
</feature>
<dbReference type="InterPro" id="IPR001320">
    <property type="entry name" value="Iontro_rcpt_C"/>
</dbReference>
<dbReference type="SUPFAM" id="SSF53822">
    <property type="entry name" value="Periplasmic binding protein-like I"/>
    <property type="match status" value="1"/>
</dbReference>
<evidence type="ECO:0000256" key="15">
    <source>
        <dbReference type="SAM" id="Phobius"/>
    </source>
</evidence>
<reference evidence="19 20" key="1">
    <citation type="submission" date="2022-05" db="EMBL/GenBank/DDBJ databases">
        <authorList>
            <consortium name="Genoscope - CEA"/>
            <person name="William W."/>
        </authorList>
    </citation>
    <scope>NUCLEOTIDE SEQUENCE [LARGE SCALE GENOMIC DNA]</scope>
</reference>
<evidence type="ECO:0000256" key="16">
    <source>
        <dbReference type="SAM" id="SignalP"/>
    </source>
</evidence>
<evidence type="ECO:0000256" key="10">
    <source>
        <dbReference type="ARBA" id="ARBA00023180"/>
    </source>
</evidence>
<keyword evidence="4 15" id="KW-0812">Transmembrane</keyword>
<evidence type="ECO:0000256" key="2">
    <source>
        <dbReference type="ARBA" id="ARBA00022448"/>
    </source>
</evidence>
<dbReference type="Gene3D" id="3.40.50.2300">
    <property type="match status" value="2"/>
</dbReference>
<comment type="caution">
    <text evidence="19">The sequence shown here is derived from an EMBL/GenBank/DDBJ whole genome shotgun (WGS) entry which is preliminary data.</text>
</comment>
<feature type="transmembrane region" description="Helical" evidence="15">
    <location>
        <begin position="554"/>
        <end position="573"/>
    </location>
</feature>
<keyword evidence="11" id="KW-0628">Postsynaptic cell membrane</keyword>
<keyword evidence="20" id="KW-1185">Reference proteome</keyword>